<gene>
    <name evidence="5" type="ORF">AB205_0007810</name>
</gene>
<reference evidence="6" key="1">
    <citation type="journal article" date="2017" name="Nat. Commun.">
        <title>The North American bullfrog draft genome provides insight into hormonal regulation of long noncoding RNA.</title>
        <authorList>
            <person name="Hammond S.A."/>
            <person name="Warren R.L."/>
            <person name="Vandervalk B.P."/>
            <person name="Kucuk E."/>
            <person name="Khan H."/>
            <person name="Gibb E.A."/>
            <person name="Pandoh P."/>
            <person name="Kirk H."/>
            <person name="Zhao Y."/>
            <person name="Jones M."/>
            <person name="Mungall A.J."/>
            <person name="Coope R."/>
            <person name="Pleasance S."/>
            <person name="Moore R.A."/>
            <person name="Holt R.A."/>
            <person name="Round J.M."/>
            <person name="Ohora S."/>
            <person name="Walle B.V."/>
            <person name="Veldhoen N."/>
            <person name="Helbing C.C."/>
            <person name="Birol I."/>
        </authorList>
    </citation>
    <scope>NUCLEOTIDE SEQUENCE [LARGE SCALE GENOMIC DNA]</scope>
</reference>
<dbReference type="Pfam" id="PF00038">
    <property type="entry name" value="Filament"/>
    <property type="match status" value="1"/>
</dbReference>
<proteinExistence type="predicted"/>
<evidence type="ECO:0000256" key="2">
    <source>
        <dbReference type="ARBA" id="ARBA00023054"/>
    </source>
</evidence>
<dbReference type="PANTHER" id="PTHR45652:SF23">
    <property type="entry name" value="VIMENTIN-RELATED"/>
    <property type="match status" value="1"/>
</dbReference>
<keyword evidence="2 3" id="KW-0175">Coiled coil</keyword>
<feature type="coiled-coil region" evidence="3">
    <location>
        <begin position="51"/>
        <end position="212"/>
    </location>
</feature>
<dbReference type="AlphaFoldDB" id="A0A2G9R3T3"/>
<dbReference type="Gene3D" id="1.20.5.170">
    <property type="match status" value="1"/>
</dbReference>
<dbReference type="InterPro" id="IPR039008">
    <property type="entry name" value="IF_rod_dom"/>
</dbReference>
<evidence type="ECO:0000256" key="3">
    <source>
        <dbReference type="SAM" id="Coils"/>
    </source>
</evidence>
<evidence type="ECO:0000259" key="4">
    <source>
        <dbReference type="PROSITE" id="PS51842"/>
    </source>
</evidence>
<dbReference type="FunFam" id="1.20.5.170:FF:000002">
    <property type="entry name" value="Type I keratin KA11"/>
    <property type="match status" value="1"/>
</dbReference>
<dbReference type="PANTHER" id="PTHR45652">
    <property type="entry name" value="GLIAL FIBRILLARY ACIDIC PROTEIN"/>
    <property type="match status" value="1"/>
</dbReference>
<dbReference type="InterPro" id="IPR050405">
    <property type="entry name" value="Intermediate_filament"/>
</dbReference>
<dbReference type="Gene3D" id="1.20.5.500">
    <property type="entry name" value="Single helix bin"/>
    <property type="match status" value="1"/>
</dbReference>
<dbReference type="SMART" id="SM01391">
    <property type="entry name" value="Filament"/>
    <property type="match status" value="1"/>
</dbReference>
<dbReference type="Gene3D" id="1.20.5.1160">
    <property type="entry name" value="Vasodilator-stimulated phosphoprotein"/>
    <property type="match status" value="2"/>
</dbReference>
<dbReference type="GO" id="GO:0005737">
    <property type="term" value="C:cytoplasm"/>
    <property type="evidence" value="ECO:0007669"/>
    <property type="project" value="TreeGrafter"/>
</dbReference>
<evidence type="ECO:0000313" key="6">
    <source>
        <dbReference type="Proteomes" id="UP000228934"/>
    </source>
</evidence>
<protein>
    <recommendedName>
        <fullName evidence="4">IF rod domain-containing protein</fullName>
    </recommendedName>
</protein>
<evidence type="ECO:0000256" key="1">
    <source>
        <dbReference type="ARBA" id="ARBA00022754"/>
    </source>
</evidence>
<keyword evidence="1" id="KW-0403">Intermediate filament</keyword>
<dbReference type="OrthoDB" id="2441647at2759"/>
<dbReference type="SUPFAM" id="SSF64593">
    <property type="entry name" value="Intermediate filament protein, coiled coil region"/>
    <property type="match status" value="2"/>
</dbReference>
<organism evidence="5 6">
    <name type="scientific">Aquarana catesbeiana</name>
    <name type="common">American bullfrog</name>
    <name type="synonym">Rana catesbeiana</name>
    <dbReference type="NCBI Taxonomy" id="8400"/>
    <lineage>
        <taxon>Eukaryota</taxon>
        <taxon>Metazoa</taxon>
        <taxon>Chordata</taxon>
        <taxon>Craniata</taxon>
        <taxon>Vertebrata</taxon>
        <taxon>Euteleostomi</taxon>
        <taxon>Amphibia</taxon>
        <taxon>Batrachia</taxon>
        <taxon>Anura</taxon>
        <taxon>Neobatrachia</taxon>
        <taxon>Ranoidea</taxon>
        <taxon>Ranidae</taxon>
        <taxon>Aquarana</taxon>
    </lineage>
</organism>
<dbReference type="Proteomes" id="UP000228934">
    <property type="component" value="Unassembled WGS sequence"/>
</dbReference>
<name>A0A2G9R3T3_AQUCT</name>
<dbReference type="GO" id="GO:0005200">
    <property type="term" value="F:structural constituent of cytoskeleton"/>
    <property type="evidence" value="ECO:0007669"/>
    <property type="project" value="TreeGrafter"/>
</dbReference>
<dbReference type="GO" id="GO:0045109">
    <property type="term" value="P:intermediate filament organization"/>
    <property type="evidence" value="ECO:0007669"/>
    <property type="project" value="TreeGrafter"/>
</dbReference>
<dbReference type="PROSITE" id="PS51842">
    <property type="entry name" value="IF_ROD_2"/>
    <property type="match status" value="1"/>
</dbReference>
<feature type="domain" description="IF rod" evidence="4">
    <location>
        <begin position="47"/>
        <end position="379"/>
    </location>
</feature>
<dbReference type="GO" id="GO:0005882">
    <property type="term" value="C:intermediate filament"/>
    <property type="evidence" value="ECO:0007669"/>
    <property type="project" value="UniProtKB-KW"/>
</dbReference>
<feature type="coiled-coil region" evidence="3">
    <location>
        <begin position="237"/>
        <end position="350"/>
    </location>
</feature>
<accession>A0A2G9R3T3</accession>
<evidence type="ECO:0000313" key="5">
    <source>
        <dbReference type="EMBL" id="PIO22519.1"/>
    </source>
</evidence>
<keyword evidence="6" id="KW-1185">Reference proteome</keyword>
<sequence>MKGSTFSQKTVNESSRTKGCAVTLDRNVRDGLEAEATTKVYIHRPNEKEELQQLNNRFSGYIDKVRSLEQKNKSLRDEIEELTRHLKERGPGIANEYEKEFKELKELTEKLNKEKNAANIERGNLEEEIDIWNAKCDEELFLKGSPRCRQPKPIRPSAAAAAILEEAENTLREFRQDVDDATVQKLELEKRIEQLMDDIEFLKKLHDEEVADLMNQIQESKVSLEIESSRPDLAAALKALRLEIDQATTKNIQEAEKWYKTKLSSAKGQLTKNEERIRNIREDISRYSSQESDLQGQIDTLRASNEALEKLLDDMQAKHLEEVTSLQHIIDQLEDRLLETKADLARYLQDYQDLLNIKLKLDAEIAVYRKLLEGEEQRLGINPESEGKNTMN</sequence>
<dbReference type="EMBL" id="KV949012">
    <property type="protein sequence ID" value="PIO22519.1"/>
    <property type="molecule type" value="Genomic_DNA"/>
</dbReference>